<dbReference type="InterPro" id="IPR018573">
    <property type="entry name" value="Restrct_endonuc_II_AlwI"/>
</dbReference>
<dbReference type="GO" id="GO:0016787">
    <property type="term" value="F:hydrolase activity"/>
    <property type="evidence" value="ECO:0007669"/>
    <property type="project" value="UniProtKB-KW"/>
</dbReference>
<dbReference type="GO" id="GO:0004519">
    <property type="term" value="F:endonuclease activity"/>
    <property type="evidence" value="ECO:0007669"/>
    <property type="project" value="UniProtKB-KW"/>
</dbReference>
<dbReference type="Gene3D" id="3.40.91.50">
    <property type="match status" value="1"/>
</dbReference>
<keyword evidence="1" id="KW-0255">Endonuclease</keyword>
<dbReference type="EMBL" id="CP133217">
    <property type="protein sequence ID" value="WML88999.1"/>
    <property type="molecule type" value="Genomic_DNA"/>
</dbReference>
<protein>
    <submittedName>
        <fullName evidence="1">AlwI family type II restriction endonuclease</fullName>
        <ecNumber evidence="1">3.1.21.-</ecNumber>
    </submittedName>
</protein>
<accession>A0AA51MQV9</accession>
<organism evidence="1">
    <name type="scientific">Thiothrix subterranea</name>
    <dbReference type="NCBI Taxonomy" id="2735563"/>
    <lineage>
        <taxon>Bacteria</taxon>
        <taxon>Pseudomonadati</taxon>
        <taxon>Pseudomonadota</taxon>
        <taxon>Gammaproteobacteria</taxon>
        <taxon>Thiotrichales</taxon>
        <taxon>Thiotrichaceae</taxon>
        <taxon>Thiothrix</taxon>
    </lineage>
</organism>
<proteinExistence type="predicted"/>
<dbReference type="REBASE" id="755036">
    <property type="entry name" value="R1.TsuDNT52ORF4165P"/>
</dbReference>
<keyword evidence="1" id="KW-0378">Hydrolase</keyword>
<dbReference type="EC" id="3.1.21.-" evidence="1"/>
<dbReference type="CDD" id="cd22316">
    <property type="entry name" value="BspD6I-like"/>
    <property type="match status" value="1"/>
</dbReference>
<dbReference type="AlphaFoldDB" id="A0AA51MQV9"/>
<name>A0AA51MQV9_9GAMM</name>
<reference evidence="1" key="1">
    <citation type="submission" date="2023-08" db="EMBL/GenBank/DDBJ databases">
        <title>New molecular markers tilS and rpoB for phylogenetic and monitoring studies of the genus Thiothrix biodiversity.</title>
        <authorList>
            <person name="Ravin N.V."/>
            <person name="Smolyakov D."/>
            <person name="Markov N.D."/>
            <person name="Beletsky A.V."/>
            <person name="Mardanov A.V."/>
            <person name="Rudenko T.S."/>
            <person name="Grabovich M.Y."/>
        </authorList>
    </citation>
    <scope>NUCLEOTIDE SEQUENCE</scope>
    <source>
        <strain evidence="1">DNT52</strain>
    </source>
</reference>
<dbReference type="Proteomes" id="UP001229862">
    <property type="component" value="Chromosome"/>
</dbReference>
<evidence type="ECO:0000313" key="1">
    <source>
        <dbReference type="EMBL" id="WML88999.1"/>
    </source>
</evidence>
<keyword evidence="1" id="KW-0540">Nuclease</keyword>
<sequence>MHALSQETFKPATDLALLQSLTNGATLPTDEIAGAWEALHDVRAALQQYGEQPPIPADLNQIADIASLTATLQAQLDQRKETDYAYQQAGQVSDILDYLALLTKRNRKLVRENDDILEIPTSEAPAYFEWAVWRAFLAINSLVKPSWEARRFAIDRDFLPVGTAPGNGADMVFEFDDMVLVVEVTLTVSSRQEAAEGEPVRRHVAQVVEQYEGTGKQVFGLFIAVNIDTNTANTFKLGEWYLKDDRKLDLHIIPLALADFSCLLAAFTDHPSELLPHLKLLLRDCRMYANKDAPDWKQKISQLAQQLVAK</sequence>
<dbReference type="Pfam" id="PF09491">
    <property type="entry name" value="RE_AlwI"/>
    <property type="match status" value="1"/>
</dbReference>
<gene>
    <name evidence="1" type="ORF">RCG00_04155</name>
</gene>